<sequence length="54" mass="6924">FPSLYPYKQGEYFNPRIKKVNYDKYIQYIIRWYNGRFTQYEQFQYITFNSLIYN</sequence>
<dbReference type="EMBL" id="JAULSX010000008">
    <property type="protein sequence ID" value="KAK3486426.1"/>
    <property type="molecule type" value="Genomic_DNA"/>
</dbReference>
<accession>A0AAJ0MMS1</accession>
<feature type="non-terminal residue" evidence="1">
    <location>
        <position position="1"/>
    </location>
</feature>
<evidence type="ECO:0000313" key="2">
    <source>
        <dbReference type="Proteomes" id="UP001285908"/>
    </source>
</evidence>
<protein>
    <submittedName>
        <fullName evidence="1">Uncharacterized protein</fullName>
    </submittedName>
</protein>
<dbReference type="AlphaFoldDB" id="A0AAJ0MMS1"/>
<gene>
    <name evidence="1" type="ORF">B0T23DRAFT_325101</name>
</gene>
<organism evidence="1 2">
    <name type="scientific">Neurospora hispaniola</name>
    <dbReference type="NCBI Taxonomy" id="588809"/>
    <lineage>
        <taxon>Eukaryota</taxon>
        <taxon>Fungi</taxon>
        <taxon>Dikarya</taxon>
        <taxon>Ascomycota</taxon>
        <taxon>Pezizomycotina</taxon>
        <taxon>Sordariomycetes</taxon>
        <taxon>Sordariomycetidae</taxon>
        <taxon>Sordariales</taxon>
        <taxon>Sordariaceae</taxon>
        <taxon>Neurospora</taxon>
    </lineage>
</organism>
<evidence type="ECO:0000313" key="1">
    <source>
        <dbReference type="EMBL" id="KAK3486426.1"/>
    </source>
</evidence>
<keyword evidence="2" id="KW-1185">Reference proteome</keyword>
<proteinExistence type="predicted"/>
<dbReference type="RefSeq" id="XP_062688983.1">
    <property type="nucleotide sequence ID" value="XM_062835481.1"/>
</dbReference>
<name>A0AAJ0MMS1_9PEZI</name>
<dbReference type="GeneID" id="87873103"/>
<dbReference type="Proteomes" id="UP001285908">
    <property type="component" value="Unassembled WGS sequence"/>
</dbReference>
<comment type="caution">
    <text evidence="1">The sequence shown here is derived from an EMBL/GenBank/DDBJ whole genome shotgun (WGS) entry which is preliminary data.</text>
</comment>
<reference evidence="1 2" key="1">
    <citation type="journal article" date="2023" name="Mol. Phylogenet. Evol.">
        <title>Genome-scale phylogeny and comparative genomics of the fungal order Sordariales.</title>
        <authorList>
            <person name="Hensen N."/>
            <person name="Bonometti L."/>
            <person name="Westerberg I."/>
            <person name="Brannstrom I.O."/>
            <person name="Guillou S."/>
            <person name="Cros-Aarteil S."/>
            <person name="Calhoun S."/>
            <person name="Haridas S."/>
            <person name="Kuo A."/>
            <person name="Mondo S."/>
            <person name="Pangilinan J."/>
            <person name="Riley R."/>
            <person name="LaButti K."/>
            <person name="Andreopoulos B."/>
            <person name="Lipzen A."/>
            <person name="Chen C."/>
            <person name="Yan M."/>
            <person name="Daum C."/>
            <person name="Ng V."/>
            <person name="Clum A."/>
            <person name="Steindorff A."/>
            <person name="Ohm R.A."/>
            <person name="Martin F."/>
            <person name="Silar P."/>
            <person name="Natvig D.O."/>
            <person name="Lalanne C."/>
            <person name="Gautier V."/>
            <person name="Ament-Velasquez S.L."/>
            <person name="Kruys A."/>
            <person name="Hutchinson M.I."/>
            <person name="Powell A.J."/>
            <person name="Barry K."/>
            <person name="Miller A.N."/>
            <person name="Grigoriev I.V."/>
            <person name="Debuchy R."/>
            <person name="Gladieux P."/>
            <person name="Hiltunen Thoren M."/>
            <person name="Johannesson H."/>
        </authorList>
    </citation>
    <scope>NUCLEOTIDE SEQUENCE [LARGE SCALE GENOMIC DNA]</scope>
    <source>
        <strain evidence="1 2">FGSC 10403</strain>
    </source>
</reference>